<proteinExistence type="predicted"/>
<name>A0ABY7HII1_9BACT</name>
<dbReference type="InterPro" id="IPR049804">
    <property type="entry name" value="Choice_anch_L"/>
</dbReference>
<dbReference type="EMBL" id="CP114040">
    <property type="protein sequence ID" value="WAS98749.1"/>
    <property type="molecule type" value="Genomic_DNA"/>
</dbReference>
<dbReference type="NCBIfam" id="NF038133">
    <property type="entry name" value="choice_anch_L"/>
    <property type="match status" value="1"/>
</dbReference>
<evidence type="ECO:0000256" key="1">
    <source>
        <dbReference type="SAM" id="MobiDB-lite"/>
    </source>
</evidence>
<organism evidence="2 3">
    <name type="scientific">Nannocystis punicea</name>
    <dbReference type="NCBI Taxonomy" id="2995304"/>
    <lineage>
        <taxon>Bacteria</taxon>
        <taxon>Pseudomonadati</taxon>
        <taxon>Myxococcota</taxon>
        <taxon>Polyangia</taxon>
        <taxon>Nannocystales</taxon>
        <taxon>Nannocystaceae</taxon>
        <taxon>Nannocystis</taxon>
    </lineage>
</organism>
<feature type="region of interest" description="Disordered" evidence="1">
    <location>
        <begin position="32"/>
        <end position="150"/>
    </location>
</feature>
<sequence length="482" mass="50305">MTKNSDWRVTGLGLLVLLGACGDSVDSGITATADETSTSNGTSEGSATTTQGSNSNSETNSSPTTTAGSESDSEGQTTTTTTTGPTTEAETEGATSTTDPGTSTDPGTTTEDDSTTTQGVDTTTTTDGTTTTTTGDETTGNDTNDTGDEECPLAQMHVPCDADSNDVLHAIGLNCTSLGGQWVNNQNAVTVANSVFQAAPPMQGQQAWQVAKSFGTYIDPNTNQPFWGSREGDKVLLISSGLLPPPNGQGAVIVPDGDVFNDVAVGGQWDSDSMPPPMTAVNGSPDPMGFTNCDGTNDCSNTIAAQWALGGGDAEDKMWFGFEVTSPAIANGQTADANGYTFDFAYFSAEFPEWVDTDYNDIFVVWQSSEDYTGNVTFINGQPLTVTALWPIEFQGECEFFDPNCQGSDPHLQGTGLVNEGGATGWYKATGGVKPGETFSLTFAIFDMGDSSYDTTAILDNWSWDCEGCVPNEVDDCGIAPQ</sequence>
<evidence type="ECO:0000313" key="3">
    <source>
        <dbReference type="Proteomes" id="UP001164459"/>
    </source>
</evidence>
<dbReference type="RefSeq" id="WP_269041107.1">
    <property type="nucleotide sequence ID" value="NZ_CP114040.1"/>
</dbReference>
<protein>
    <submittedName>
        <fullName evidence="2">Choice-of-anchor L domain-containing protein</fullName>
    </submittedName>
</protein>
<evidence type="ECO:0000313" key="2">
    <source>
        <dbReference type="EMBL" id="WAS98749.1"/>
    </source>
</evidence>
<dbReference type="PROSITE" id="PS51257">
    <property type="entry name" value="PROKAR_LIPOPROTEIN"/>
    <property type="match status" value="1"/>
</dbReference>
<keyword evidence="3" id="KW-1185">Reference proteome</keyword>
<reference evidence="2" key="1">
    <citation type="submission" date="2022-11" db="EMBL/GenBank/DDBJ databases">
        <title>Minimal conservation of predation-associated metabolite biosynthetic gene clusters underscores biosynthetic potential of Myxococcota including descriptions for ten novel species: Archangium lansinium sp. nov., Myxococcus landrumus sp. nov., Nannocystis bai.</title>
        <authorList>
            <person name="Ahearne A."/>
            <person name="Stevens C."/>
            <person name="Dowd S."/>
        </authorList>
    </citation>
    <scope>NUCLEOTIDE SEQUENCE</scope>
    <source>
        <strain evidence="2">Fl3</strain>
    </source>
</reference>
<feature type="compositionally biased region" description="Low complexity" evidence="1">
    <location>
        <begin position="35"/>
        <end position="144"/>
    </location>
</feature>
<gene>
    <name evidence="2" type="ORF">O0S08_21670</name>
</gene>
<accession>A0ABY7HII1</accession>
<dbReference type="Proteomes" id="UP001164459">
    <property type="component" value="Chromosome"/>
</dbReference>